<organism evidence="2">
    <name type="scientific">uncultured Actinomycetospora sp</name>
    <dbReference type="NCBI Taxonomy" id="1135996"/>
    <lineage>
        <taxon>Bacteria</taxon>
        <taxon>Bacillati</taxon>
        <taxon>Actinomycetota</taxon>
        <taxon>Actinomycetes</taxon>
        <taxon>Pseudonocardiales</taxon>
        <taxon>Pseudonocardiaceae</taxon>
        <taxon>Actinomycetospora</taxon>
        <taxon>environmental samples</taxon>
    </lineage>
</organism>
<feature type="compositionally biased region" description="Basic residues" evidence="1">
    <location>
        <begin position="82"/>
        <end position="96"/>
    </location>
</feature>
<feature type="compositionally biased region" description="Pro residues" evidence="1">
    <location>
        <begin position="19"/>
        <end position="35"/>
    </location>
</feature>
<evidence type="ECO:0000313" key="2">
    <source>
        <dbReference type="EMBL" id="CAA9296147.1"/>
    </source>
</evidence>
<name>A0A6J4K5I5_9PSEU</name>
<evidence type="ECO:0000256" key="1">
    <source>
        <dbReference type="SAM" id="MobiDB-lite"/>
    </source>
</evidence>
<sequence length="251" mass="27184">VHRLRTSPSWAAGRGARPGAPPAPAPRPPGGPRPPARSDHRRRGHRGVRRPGLPRRAVRLRHPRRPAVRAVHQRPALDGVRRDRRGPRRDRRARRPTRLDDDDPGRLGVPRGRLHRPGPAVDPVQPARLPAAQRLLQHRGRAGPAHGGQPRTGDHAPAGRQPLPRRRRPAADGVRRPLRQRVDARGPPPRSPAASLHPGGRARGPGDGPRLSRAGPRSRGRGHPGAARRAGRAAHPRGAPRGVAELVATVL</sequence>
<feature type="compositionally biased region" description="Basic and acidic residues" evidence="1">
    <location>
        <begin position="169"/>
        <end position="184"/>
    </location>
</feature>
<gene>
    <name evidence="2" type="ORF">AVDCRST_MAG54-4866</name>
</gene>
<dbReference type="AlphaFoldDB" id="A0A6J4K5I5"/>
<dbReference type="EMBL" id="CADCTH010000614">
    <property type="protein sequence ID" value="CAA9296147.1"/>
    <property type="molecule type" value="Genomic_DNA"/>
</dbReference>
<feature type="compositionally biased region" description="Basic residues" evidence="1">
    <location>
        <begin position="39"/>
        <end position="67"/>
    </location>
</feature>
<proteinExistence type="predicted"/>
<accession>A0A6J4K5I5</accession>
<feature type="region of interest" description="Disordered" evidence="1">
    <location>
        <begin position="1"/>
        <end position="126"/>
    </location>
</feature>
<reference evidence="2" key="1">
    <citation type="submission" date="2020-02" db="EMBL/GenBank/DDBJ databases">
        <authorList>
            <person name="Meier V. D."/>
        </authorList>
    </citation>
    <scope>NUCLEOTIDE SEQUENCE</scope>
    <source>
        <strain evidence="2">AVDCRST_MAG54</strain>
    </source>
</reference>
<feature type="non-terminal residue" evidence="2">
    <location>
        <position position="1"/>
    </location>
</feature>
<feature type="non-terminal residue" evidence="2">
    <location>
        <position position="251"/>
    </location>
</feature>
<feature type="region of interest" description="Disordered" evidence="1">
    <location>
        <begin position="139"/>
        <end position="251"/>
    </location>
</feature>
<protein>
    <submittedName>
        <fullName evidence="2">Uncharacterized protein</fullName>
    </submittedName>
</protein>